<evidence type="ECO:0000313" key="4">
    <source>
        <dbReference type="EMBL" id="KAK3924801.1"/>
    </source>
</evidence>
<reference evidence="4" key="1">
    <citation type="submission" date="2021-07" db="EMBL/GenBank/DDBJ databases">
        <authorList>
            <person name="Catto M.A."/>
            <person name="Jacobson A."/>
            <person name="Kennedy G."/>
            <person name="Labadie P."/>
            <person name="Hunt B.G."/>
            <person name="Srinivasan R."/>
        </authorList>
    </citation>
    <scope>NUCLEOTIDE SEQUENCE</scope>
    <source>
        <strain evidence="4">PL_HMW_Pooled</strain>
        <tissue evidence="4">Head</tissue>
    </source>
</reference>
<dbReference type="PROSITE" id="PS50157">
    <property type="entry name" value="ZINC_FINGER_C2H2_2"/>
    <property type="match status" value="2"/>
</dbReference>
<keyword evidence="1" id="KW-0479">Metal-binding</keyword>
<dbReference type="Proteomes" id="UP001219518">
    <property type="component" value="Unassembled WGS sequence"/>
</dbReference>
<feature type="region of interest" description="Disordered" evidence="2">
    <location>
        <begin position="161"/>
        <end position="212"/>
    </location>
</feature>
<feature type="domain" description="C2H2-type" evidence="3">
    <location>
        <begin position="135"/>
        <end position="162"/>
    </location>
</feature>
<proteinExistence type="predicted"/>
<accession>A0AAE1LLM3</accession>
<comment type="caution">
    <text evidence="4">The sequence shown here is derived from an EMBL/GenBank/DDBJ whole genome shotgun (WGS) entry which is preliminary data.</text>
</comment>
<keyword evidence="5" id="KW-1185">Reference proteome</keyword>
<evidence type="ECO:0000313" key="5">
    <source>
        <dbReference type="Proteomes" id="UP001219518"/>
    </source>
</evidence>
<feature type="compositionally biased region" description="Acidic residues" evidence="2">
    <location>
        <begin position="738"/>
        <end position="764"/>
    </location>
</feature>
<dbReference type="GO" id="GO:0008270">
    <property type="term" value="F:zinc ion binding"/>
    <property type="evidence" value="ECO:0007669"/>
    <property type="project" value="UniProtKB-KW"/>
</dbReference>
<dbReference type="InterPro" id="IPR013087">
    <property type="entry name" value="Znf_C2H2_type"/>
</dbReference>
<gene>
    <name evidence="4" type="ORF">KUF71_012935</name>
</gene>
<evidence type="ECO:0000259" key="3">
    <source>
        <dbReference type="PROSITE" id="PS50157"/>
    </source>
</evidence>
<sequence length="1002" mass="114072">FYFSFLDVMEQKRYLLCVHCDPHKYFPGLDTLKDHLNGLHRQLPVFICGQCKKRITHKNSFLRHITNQHIKKEIEARQACASSDSSDQEDRRVDEGVASQKDYLRCVHCTPNIQVSTVDDLRNHFTNYHAGLPSVTCGKCRKNFIHKTSLIRHIANHIHDENENSDSSESLGNAGQNCNEDRAQASDDFSENVGNNGRNEAGQQAGPNIQPQPQLNLELDAAKFLLKLRASGNLTNTSIQMIVDNVSLLLQNVMHQAQEKTRIFMNSSTIPPEDSEDFLKSGSFDTSSMFKGLQTIDEQLEFYCDKFGLVIPEELYLGTRIENRFNREKKMFVPTQVNETFQYVSLIETLTQIVRNDFIRNLILNESPSEDGVYRTYKDGTDFANNSFLLKYPHSLRLVLYYDGLEIANALGSKDVIHSLGCFYFSIQNLPPEESSLLSSIFLLALCHAVDLKKPGAYGKVLAKFIAELKLLQSDKGVETDLLNGQKFILRACLCSLTADTLAAHEILGFFSSSGANKFCRICLISKTNLKDSTTYIGTLRTSELHEQHVQEVERRPASAKLYGVAGRSPLASVMHVPEDSVFDVFHDMVGVIQMILKLTLYEFIMVQELFNVNTFNANIDSFLYGKPDIKNKPSSNFTRKMLSSKGFTLKQYGSQTFCLLRVFPFLIKGVSESNKHLKLVFLLQDILKIVCSFELKESDIIRLEALLYQFGTQFHEIFISPGPVEEENMCENLDPTDGSEDEDVNSNNEDTDAENEDDSDDADDPRPRRRRRIVWKSRKLKKGINKIHHIAHYPQQIREKGPIIRLWCARYEGRHRIFRKHSAVQCNFKNPPKTMARMFQLSTLASFLERTAPHAENVTLSKANTICVKESPYCMLLLNEGFREESLIKAVEFAQVCGEEYQAGLFVTLRQNDSIQPLFAIIVDVLADTSNPTRVFLVVNKCRNCALSARYNAYHVSNNFDQTNILVNAQNLANHRPIAPWNPLDRTNNMEIYLYPRTLSL</sequence>
<keyword evidence="1" id="KW-0863">Zinc-finger</keyword>
<evidence type="ECO:0000256" key="2">
    <source>
        <dbReference type="SAM" id="MobiDB-lite"/>
    </source>
</evidence>
<feature type="region of interest" description="Disordered" evidence="2">
    <location>
        <begin position="729"/>
        <end position="771"/>
    </location>
</feature>
<evidence type="ECO:0000256" key="1">
    <source>
        <dbReference type="PROSITE-ProRule" id="PRU00042"/>
    </source>
</evidence>
<organism evidence="4 5">
    <name type="scientific">Frankliniella fusca</name>
    <dbReference type="NCBI Taxonomy" id="407009"/>
    <lineage>
        <taxon>Eukaryota</taxon>
        <taxon>Metazoa</taxon>
        <taxon>Ecdysozoa</taxon>
        <taxon>Arthropoda</taxon>
        <taxon>Hexapoda</taxon>
        <taxon>Insecta</taxon>
        <taxon>Pterygota</taxon>
        <taxon>Neoptera</taxon>
        <taxon>Paraneoptera</taxon>
        <taxon>Thysanoptera</taxon>
        <taxon>Terebrantia</taxon>
        <taxon>Thripoidea</taxon>
        <taxon>Thripidae</taxon>
        <taxon>Frankliniella</taxon>
    </lineage>
</organism>
<keyword evidence="1" id="KW-0862">Zinc</keyword>
<dbReference type="PROSITE" id="PS00028">
    <property type="entry name" value="ZINC_FINGER_C2H2_1"/>
    <property type="match status" value="2"/>
</dbReference>
<dbReference type="Gene3D" id="3.30.160.60">
    <property type="entry name" value="Classic Zinc Finger"/>
    <property type="match status" value="1"/>
</dbReference>
<dbReference type="EMBL" id="JAHWGI010001201">
    <property type="protein sequence ID" value="KAK3924801.1"/>
    <property type="molecule type" value="Genomic_DNA"/>
</dbReference>
<protein>
    <submittedName>
        <fullName evidence="4">Zinc finger protein 142</fullName>
    </submittedName>
</protein>
<feature type="domain" description="C2H2-type" evidence="3">
    <location>
        <begin position="46"/>
        <end position="74"/>
    </location>
</feature>
<feature type="compositionally biased region" description="Polar residues" evidence="2">
    <location>
        <begin position="192"/>
        <end position="212"/>
    </location>
</feature>
<name>A0AAE1LLM3_9NEOP</name>
<dbReference type="AlphaFoldDB" id="A0AAE1LLM3"/>
<reference evidence="4" key="2">
    <citation type="journal article" date="2023" name="BMC Genomics">
        <title>Pest status, molecular evolution, and epigenetic factors derived from the genome assembly of Frankliniella fusca, a thysanopteran phytovirus vector.</title>
        <authorList>
            <person name="Catto M.A."/>
            <person name="Labadie P.E."/>
            <person name="Jacobson A.L."/>
            <person name="Kennedy G.G."/>
            <person name="Srinivasan R."/>
            <person name="Hunt B.G."/>
        </authorList>
    </citation>
    <scope>NUCLEOTIDE SEQUENCE</scope>
    <source>
        <strain evidence="4">PL_HMW_Pooled</strain>
    </source>
</reference>
<feature type="non-terminal residue" evidence="4">
    <location>
        <position position="1"/>
    </location>
</feature>
<dbReference type="SMART" id="SM00355">
    <property type="entry name" value="ZnF_C2H2"/>
    <property type="match status" value="4"/>
</dbReference>